<dbReference type="Proteomes" id="UP000749559">
    <property type="component" value="Unassembled WGS sequence"/>
</dbReference>
<feature type="compositionally biased region" description="Polar residues" evidence="2">
    <location>
        <begin position="594"/>
        <end position="614"/>
    </location>
</feature>
<dbReference type="GO" id="GO:0019888">
    <property type="term" value="F:protein phosphatase regulator activity"/>
    <property type="evidence" value="ECO:0007669"/>
    <property type="project" value="InterPro"/>
</dbReference>
<gene>
    <name evidence="3" type="ORF">OFUS_LOCUS9629</name>
</gene>
<dbReference type="OrthoDB" id="341898at2759"/>
<feature type="compositionally biased region" description="Low complexity" evidence="2">
    <location>
        <begin position="549"/>
        <end position="564"/>
    </location>
</feature>
<dbReference type="GO" id="GO:0030289">
    <property type="term" value="C:protein phosphatase 4 complex"/>
    <property type="evidence" value="ECO:0007669"/>
    <property type="project" value="InterPro"/>
</dbReference>
<keyword evidence="4" id="KW-1185">Reference proteome</keyword>
<feature type="compositionally biased region" description="Polar residues" evidence="2">
    <location>
        <begin position="270"/>
        <end position="282"/>
    </location>
</feature>
<accession>A0A8S4NRG5</accession>
<proteinExistence type="inferred from homology"/>
<dbReference type="InterPro" id="IPR015267">
    <property type="entry name" value="PPP4R2"/>
</dbReference>
<feature type="compositionally biased region" description="Low complexity" evidence="2">
    <location>
        <begin position="418"/>
        <end position="433"/>
    </location>
</feature>
<feature type="compositionally biased region" description="Polar residues" evidence="2">
    <location>
        <begin position="243"/>
        <end position="261"/>
    </location>
</feature>
<dbReference type="PANTHER" id="PTHR16487:SF0">
    <property type="entry name" value="PROTEIN PHOSPHATASE 4 REGULATORY SUBUNIT 2-RELATED"/>
    <property type="match status" value="1"/>
</dbReference>
<dbReference type="EMBL" id="CAIIXF020000005">
    <property type="protein sequence ID" value="CAH1783274.1"/>
    <property type="molecule type" value="Genomic_DNA"/>
</dbReference>
<evidence type="ECO:0000256" key="2">
    <source>
        <dbReference type="SAM" id="MobiDB-lite"/>
    </source>
</evidence>
<feature type="compositionally biased region" description="Basic and acidic residues" evidence="2">
    <location>
        <begin position="203"/>
        <end position="219"/>
    </location>
</feature>
<evidence type="ECO:0000313" key="3">
    <source>
        <dbReference type="EMBL" id="CAH1783274.1"/>
    </source>
</evidence>
<comment type="similarity">
    <text evidence="1">Belongs to the PPP4R2 family.</text>
</comment>
<feature type="compositionally biased region" description="Polar residues" evidence="2">
    <location>
        <begin position="163"/>
        <end position="199"/>
    </location>
</feature>
<organism evidence="3 4">
    <name type="scientific">Owenia fusiformis</name>
    <name type="common">Polychaete worm</name>
    <dbReference type="NCBI Taxonomy" id="6347"/>
    <lineage>
        <taxon>Eukaryota</taxon>
        <taxon>Metazoa</taxon>
        <taxon>Spiralia</taxon>
        <taxon>Lophotrochozoa</taxon>
        <taxon>Annelida</taxon>
        <taxon>Polychaeta</taxon>
        <taxon>Sedentaria</taxon>
        <taxon>Canalipalpata</taxon>
        <taxon>Sabellida</taxon>
        <taxon>Oweniida</taxon>
        <taxon>Oweniidae</taxon>
        <taxon>Owenia</taxon>
    </lineage>
</organism>
<name>A0A8S4NRG5_OWEFU</name>
<protein>
    <recommendedName>
        <fullName evidence="5">Serine/threonine-protein phosphatase 4 regulatory subunit 2</fullName>
    </recommendedName>
</protein>
<feature type="compositionally biased region" description="Polar residues" evidence="2">
    <location>
        <begin position="625"/>
        <end position="638"/>
    </location>
</feature>
<feature type="compositionally biased region" description="Basic and acidic residues" evidence="2">
    <location>
        <begin position="316"/>
        <end position="332"/>
    </location>
</feature>
<evidence type="ECO:0000313" key="4">
    <source>
        <dbReference type="Proteomes" id="UP000749559"/>
    </source>
</evidence>
<feature type="compositionally biased region" description="Basic and acidic residues" evidence="2">
    <location>
        <begin position="343"/>
        <end position="368"/>
    </location>
</feature>
<evidence type="ECO:0008006" key="5">
    <source>
        <dbReference type="Google" id="ProtNLM"/>
    </source>
</evidence>
<sequence>MDNKESVLDALTEFDRKPTKEITPILDEYLKSIAKTGNTLFPWLKLKPLFLYKMEESMTKFHQDVPMENVTPCPNVENVKFTEIKERLINAVNNFNGAPFTIQRLCELVTNPKQHYKRPDKFVRGIEKNINVVSSVDPSGNKIVNESKISLVNGLDNGHPDDSTSNNNGVHSQQLAPFNSPGWFNTATTATWGPETSSPIDPMKGKEQDDNDDRHDHSSDSSTSSMESESSEDSEDSNKDSDTVLQSNNTDSKAPSNATVTKDSDAGGDAQTTAKPSNSENGSEARLTEKPNDNGTGGGVGLTEKPNEVKTGGGERLAEKPDDIELEAEARLTDTIPSGPETSDQHEADTKETDVDKHKESGEEKEINSTEAGDNKNIAPGEPDPVSVQADSTDNLDSSTEETSEDSKANTTQPFVPSTTTSIDSSSVTPSQTDQSETPSQTTHQSEPVSQTEVDSSVDQLDSVLLDENSTGFDPVDPGKIDNVNITSAASTFAPELVTSSDETEKIEKAEIDQSNTGENNEITCSESNLEPSSAKIPRISNTEETETVSDSTVPTPDTSTNTPLIEPVSDSAGVGNTLPTEPHGDPKEVSPLPTEQSMTTEPDCNMETTSSPLGETDKQPPTIMDQSESAAAETEQNLEPMDVDE</sequence>
<comment type="caution">
    <text evidence="3">The sequence shown here is derived from an EMBL/GenBank/DDBJ whole genome shotgun (WGS) entry which is preliminary data.</text>
</comment>
<feature type="compositionally biased region" description="Basic and acidic residues" evidence="2">
    <location>
        <begin position="503"/>
        <end position="512"/>
    </location>
</feature>
<dbReference type="Pfam" id="PF09184">
    <property type="entry name" value="PPP4R2"/>
    <property type="match status" value="1"/>
</dbReference>
<evidence type="ECO:0000256" key="1">
    <source>
        <dbReference type="ARBA" id="ARBA00009207"/>
    </source>
</evidence>
<feature type="region of interest" description="Disordered" evidence="2">
    <location>
        <begin position="153"/>
        <end position="646"/>
    </location>
</feature>
<dbReference type="AlphaFoldDB" id="A0A8S4NRG5"/>
<feature type="compositionally biased region" description="Polar residues" evidence="2">
    <location>
        <begin position="513"/>
        <end position="532"/>
    </location>
</feature>
<reference evidence="3" key="1">
    <citation type="submission" date="2022-03" db="EMBL/GenBank/DDBJ databases">
        <authorList>
            <person name="Martin C."/>
        </authorList>
    </citation>
    <scope>NUCLEOTIDE SEQUENCE</scope>
</reference>
<dbReference type="GO" id="GO:0005634">
    <property type="term" value="C:nucleus"/>
    <property type="evidence" value="ECO:0007669"/>
    <property type="project" value="TreeGrafter"/>
</dbReference>
<dbReference type="GO" id="GO:0005737">
    <property type="term" value="C:cytoplasm"/>
    <property type="evidence" value="ECO:0007669"/>
    <property type="project" value="TreeGrafter"/>
</dbReference>
<dbReference type="PANTHER" id="PTHR16487">
    <property type="entry name" value="PPP4R2-RELATED PROTEIN"/>
    <property type="match status" value="1"/>
</dbReference>
<feature type="compositionally biased region" description="Polar residues" evidence="2">
    <location>
        <begin position="434"/>
        <end position="460"/>
    </location>
</feature>